<evidence type="ECO:0000313" key="3">
    <source>
        <dbReference type="Proteomes" id="UP001341281"/>
    </source>
</evidence>
<keyword evidence="3" id="KW-1185">Reference proteome</keyword>
<accession>A0AAQ3USE7</accession>
<proteinExistence type="predicted"/>
<name>A0AAQ3USE7_PASNO</name>
<dbReference type="EMBL" id="CP144754">
    <property type="protein sequence ID" value="WVZ96739.1"/>
    <property type="molecule type" value="Genomic_DNA"/>
</dbReference>
<reference evidence="2 3" key="1">
    <citation type="submission" date="2024-02" db="EMBL/GenBank/DDBJ databases">
        <title>High-quality chromosome-scale genome assembly of Pensacola bahiagrass (Paspalum notatum Flugge var. saurae).</title>
        <authorList>
            <person name="Vega J.M."/>
            <person name="Podio M."/>
            <person name="Orjuela J."/>
            <person name="Siena L.A."/>
            <person name="Pessino S.C."/>
            <person name="Combes M.C."/>
            <person name="Mariac C."/>
            <person name="Albertini E."/>
            <person name="Pupilli F."/>
            <person name="Ortiz J.P.A."/>
            <person name="Leblanc O."/>
        </authorList>
    </citation>
    <scope>NUCLEOTIDE SEQUENCE [LARGE SCALE GENOMIC DNA]</scope>
    <source>
        <strain evidence="2">R1</strain>
        <tissue evidence="2">Leaf</tissue>
    </source>
</reference>
<feature type="region of interest" description="Disordered" evidence="1">
    <location>
        <begin position="165"/>
        <end position="194"/>
    </location>
</feature>
<sequence length="227" mass="23117">MTKLGGGFDGLDVEGVTDVVGVELLEALGAVSALEDEGPAHGGLGEALLEVARLFGNTTGGNVSIVLSMESTSSCFGYSGSCSTLFDLQLSTAHFPCAAGFFSGPMAAGLRRKRAATRCGGSRWRRSEWQAGEAGVDRGRRPTGATTASRRLLLASQLDQGRLLRLPAGSGLPPPSLMAGGASPARGLKGTGGGRWECGREVWLGGRRGRSGHVGGEGGGGRACAWG</sequence>
<gene>
    <name evidence="2" type="ORF">U9M48_042340</name>
</gene>
<protein>
    <submittedName>
        <fullName evidence="2">Uncharacterized protein</fullName>
    </submittedName>
</protein>
<organism evidence="2 3">
    <name type="scientific">Paspalum notatum var. saurae</name>
    <dbReference type="NCBI Taxonomy" id="547442"/>
    <lineage>
        <taxon>Eukaryota</taxon>
        <taxon>Viridiplantae</taxon>
        <taxon>Streptophyta</taxon>
        <taxon>Embryophyta</taxon>
        <taxon>Tracheophyta</taxon>
        <taxon>Spermatophyta</taxon>
        <taxon>Magnoliopsida</taxon>
        <taxon>Liliopsida</taxon>
        <taxon>Poales</taxon>
        <taxon>Poaceae</taxon>
        <taxon>PACMAD clade</taxon>
        <taxon>Panicoideae</taxon>
        <taxon>Andropogonodae</taxon>
        <taxon>Paspaleae</taxon>
        <taxon>Paspalinae</taxon>
        <taxon>Paspalum</taxon>
    </lineage>
</organism>
<evidence type="ECO:0000313" key="2">
    <source>
        <dbReference type="EMBL" id="WVZ96739.1"/>
    </source>
</evidence>
<evidence type="ECO:0000256" key="1">
    <source>
        <dbReference type="SAM" id="MobiDB-lite"/>
    </source>
</evidence>
<dbReference type="Proteomes" id="UP001341281">
    <property type="component" value="Chromosome 10"/>
</dbReference>
<dbReference type="AlphaFoldDB" id="A0AAQ3USE7"/>